<evidence type="ECO:0000259" key="18">
    <source>
        <dbReference type="Pfam" id="PF01593"/>
    </source>
</evidence>
<evidence type="ECO:0000256" key="7">
    <source>
        <dbReference type="ARBA" id="ARBA00022792"/>
    </source>
</evidence>
<dbReference type="Gene3D" id="3.50.50.60">
    <property type="entry name" value="FAD/NAD(P)-binding domain"/>
    <property type="match status" value="1"/>
</dbReference>
<gene>
    <name evidence="19" type="primary">PPOX</name>
    <name evidence="19" type="synonym">LOC115177546</name>
</gene>
<dbReference type="UniPathway" id="UPA00251">
    <property type="reaction ID" value="UER00324"/>
</dbReference>
<dbReference type="PANTHER" id="PTHR42923:SF3">
    <property type="entry name" value="PROTOPORPHYRINOGEN OXIDASE"/>
    <property type="match status" value="1"/>
</dbReference>
<name>A0A673ZHI5_SALTR</name>
<dbReference type="InParanoid" id="A0A673ZHI5"/>
<evidence type="ECO:0000313" key="20">
    <source>
        <dbReference type="Proteomes" id="UP000472277"/>
    </source>
</evidence>
<evidence type="ECO:0000313" key="19">
    <source>
        <dbReference type="Ensembl" id="ENSSTUP00000045621.1"/>
    </source>
</evidence>
<evidence type="ECO:0000256" key="1">
    <source>
        <dbReference type="ARBA" id="ARBA00002600"/>
    </source>
</evidence>
<dbReference type="InterPro" id="IPR002937">
    <property type="entry name" value="Amino_oxidase"/>
</dbReference>
<dbReference type="GO" id="GO:0006782">
    <property type="term" value="P:protoporphyrinogen IX biosynthetic process"/>
    <property type="evidence" value="ECO:0007669"/>
    <property type="project" value="UniProtKB-UniRule"/>
</dbReference>
<dbReference type="EC" id="1.3.3.4" evidence="5 17"/>
<evidence type="ECO:0000256" key="10">
    <source>
        <dbReference type="ARBA" id="ARBA00023128"/>
    </source>
</evidence>
<dbReference type="SUPFAM" id="SSF54373">
    <property type="entry name" value="FAD-linked reductases, C-terminal domain"/>
    <property type="match status" value="1"/>
</dbReference>
<dbReference type="GO" id="GO:0004729">
    <property type="term" value="F:oxygen-dependent protoporphyrinogen oxidase activity"/>
    <property type="evidence" value="ECO:0007669"/>
    <property type="project" value="UniProtKB-UniRule"/>
</dbReference>
<keyword evidence="6 17" id="KW-0285">Flavoprotein</keyword>
<dbReference type="AlphaFoldDB" id="A0A673ZHI5"/>
<evidence type="ECO:0000256" key="12">
    <source>
        <dbReference type="ARBA" id="ARBA00023136"/>
    </source>
</evidence>
<dbReference type="InterPro" id="IPR036188">
    <property type="entry name" value="FAD/NAD-bd_sf"/>
</dbReference>
<evidence type="ECO:0000256" key="5">
    <source>
        <dbReference type="ARBA" id="ARBA00012867"/>
    </source>
</evidence>
<dbReference type="GO" id="GO:0005743">
    <property type="term" value="C:mitochondrial inner membrane"/>
    <property type="evidence" value="ECO:0007669"/>
    <property type="project" value="UniProtKB-SubCell"/>
</dbReference>
<keyword evidence="10" id="KW-0496">Mitochondrion</keyword>
<keyword evidence="20" id="KW-1185">Reference proteome</keyword>
<comment type="subunit">
    <text evidence="14">Monomer. Homodimer.</text>
</comment>
<keyword evidence="8 17" id="KW-0274">FAD</keyword>
<dbReference type="GO" id="GO:0005758">
    <property type="term" value="C:mitochondrial intermembrane space"/>
    <property type="evidence" value="ECO:0007669"/>
    <property type="project" value="UniProtKB-ARBA"/>
</dbReference>
<keyword evidence="7" id="KW-0999">Mitochondrion inner membrane</keyword>
<feature type="domain" description="Amine oxidase" evidence="18">
    <location>
        <begin position="12"/>
        <end position="477"/>
    </location>
</feature>
<dbReference type="GeneTree" id="ENSGT00390000008744"/>
<dbReference type="NCBIfam" id="TIGR00562">
    <property type="entry name" value="proto_IX_ox"/>
    <property type="match status" value="1"/>
</dbReference>
<evidence type="ECO:0000256" key="8">
    <source>
        <dbReference type="ARBA" id="ARBA00022827"/>
    </source>
</evidence>
<dbReference type="GO" id="GO:0006785">
    <property type="term" value="P:heme B biosynthetic process"/>
    <property type="evidence" value="ECO:0007669"/>
    <property type="project" value="UniProtKB-ARBA"/>
</dbReference>
<dbReference type="PROSITE" id="PS51257">
    <property type="entry name" value="PROKAR_LIPOPROTEIN"/>
    <property type="match status" value="1"/>
</dbReference>
<dbReference type="OMA" id="EHNQAVQ"/>
<dbReference type="Proteomes" id="UP000472277">
    <property type="component" value="Chromosome 37"/>
</dbReference>
<evidence type="ECO:0000256" key="3">
    <source>
        <dbReference type="ARBA" id="ARBA00005073"/>
    </source>
</evidence>
<comment type="similarity">
    <text evidence="4 17">Belongs to the protoporphyrinogen/coproporphyrinogen oxidase family. Protoporphyrinogen oxidase subfamily.</text>
</comment>
<organism evidence="19 20">
    <name type="scientific">Salmo trutta</name>
    <name type="common">Brown trout</name>
    <dbReference type="NCBI Taxonomy" id="8032"/>
    <lineage>
        <taxon>Eukaryota</taxon>
        <taxon>Metazoa</taxon>
        <taxon>Chordata</taxon>
        <taxon>Craniata</taxon>
        <taxon>Vertebrata</taxon>
        <taxon>Euteleostomi</taxon>
        <taxon>Actinopterygii</taxon>
        <taxon>Neopterygii</taxon>
        <taxon>Teleostei</taxon>
        <taxon>Protacanthopterygii</taxon>
        <taxon>Salmoniformes</taxon>
        <taxon>Salmonidae</taxon>
        <taxon>Salmoninae</taxon>
        <taxon>Salmo</taxon>
    </lineage>
</organism>
<comment type="catalytic activity">
    <reaction evidence="16 17">
        <text>protoporphyrinogen IX + 3 O2 = protoporphyrin IX + 3 H2O2</text>
        <dbReference type="Rhea" id="RHEA:25576"/>
        <dbReference type="ChEBI" id="CHEBI:15379"/>
        <dbReference type="ChEBI" id="CHEBI:16240"/>
        <dbReference type="ChEBI" id="CHEBI:57306"/>
        <dbReference type="ChEBI" id="CHEBI:57307"/>
        <dbReference type="EC" id="1.3.3.4"/>
    </reaction>
</comment>
<keyword evidence="12" id="KW-0472">Membrane</keyword>
<evidence type="ECO:0000256" key="15">
    <source>
        <dbReference type="ARBA" id="ARBA00044160"/>
    </source>
</evidence>
<comment type="cofactor">
    <cofactor evidence="17">
        <name>FAD</name>
        <dbReference type="ChEBI" id="CHEBI:57692"/>
    </cofactor>
    <text evidence="17">Binds 1 FAD per subunit.</text>
</comment>
<proteinExistence type="inferred from homology"/>
<evidence type="ECO:0000256" key="16">
    <source>
        <dbReference type="ARBA" id="ARBA00047554"/>
    </source>
</evidence>
<dbReference type="FunFam" id="3.50.50.60:FF:000133">
    <property type="entry name" value="Protoporphyrinogen oxidase"/>
    <property type="match status" value="1"/>
</dbReference>
<evidence type="ECO:0000256" key="11">
    <source>
        <dbReference type="ARBA" id="ARBA00023133"/>
    </source>
</evidence>
<dbReference type="InterPro" id="IPR004572">
    <property type="entry name" value="Protoporphyrinogen_oxidase"/>
</dbReference>
<keyword evidence="11 17" id="KW-0350">Heme biosynthesis</keyword>
<reference evidence="19" key="1">
    <citation type="submission" date="2025-08" db="UniProtKB">
        <authorList>
            <consortium name="Ensembl"/>
        </authorList>
    </citation>
    <scope>IDENTIFICATION</scope>
</reference>
<evidence type="ECO:0000256" key="6">
    <source>
        <dbReference type="ARBA" id="ARBA00022630"/>
    </source>
</evidence>
<comment type="function">
    <text evidence="1 17">Catalyzes the 6-electron oxidation of protoporphyrinogen-IX to form protoporphyrin-IX.</text>
</comment>
<protein>
    <recommendedName>
        <fullName evidence="15 17">Protoporphyrinogen oxidase</fullName>
        <ecNumber evidence="5 17">1.3.3.4</ecNumber>
    </recommendedName>
</protein>
<evidence type="ECO:0000256" key="14">
    <source>
        <dbReference type="ARBA" id="ARBA00024380"/>
    </source>
</evidence>
<accession>A0A673ZHI5</accession>
<dbReference type="PANTHER" id="PTHR42923">
    <property type="entry name" value="PROTOPORPHYRINOGEN OXIDASE"/>
    <property type="match status" value="1"/>
</dbReference>
<dbReference type="InterPro" id="IPR050464">
    <property type="entry name" value="Zeta_carotene_desat/Oxidored"/>
</dbReference>
<sequence>MQKTVAVLGGGIGGLSACFHLSKSPQVSKIVLLEGDGRFGGWLSSTRREDGAVFEHGPRGIRPAGAVGRNTLNMVEELGLESEVLPVTYDHVASKNRYLYVGGQLHKMPSGLGGVVRTVPPFSRPLIQSVLKEILISRGKEEDESIHSFVSRRLGTELADIAIDSLCRGVFAGDCRKLSVRSCLPPLYNAEKARGSIVLGMLLGSGPGPDVPPSTLAKRAAQENWAQWSLKRGLQNLPEALEERMRNGGCVEVHRDTPVTGLSTNGTGWEIQLEDGTIKADHIISALPAKVILNSVPVVLPVDLEACPLSQQLLEIATVTVAVVNLEYEGSVLPVTGFGHLVPSSEDRGLLGVVYDSVPFPQHNRTGGPTTRLTVMMGGAWFQEVFGNPDEVTEQLLLDRATQAVTSHLGVTTPPIWSIVALLKDCIPQYYLGHWKRLENMRQYIRDHNLPLSLAGSSYDGVSVNDVIFSGRTAAEERILSETNSV</sequence>
<evidence type="ECO:0000256" key="4">
    <source>
        <dbReference type="ARBA" id="ARBA00010551"/>
    </source>
</evidence>
<dbReference type="Pfam" id="PF01593">
    <property type="entry name" value="Amino_oxidase"/>
    <property type="match status" value="1"/>
</dbReference>
<comment type="subcellular location">
    <subcellularLocation>
        <location evidence="2">Mitochondrion inner membrane</location>
        <topology evidence="2">Peripheral membrane protein</topology>
        <orientation evidence="2">Intermembrane side</orientation>
    </subcellularLocation>
</comment>
<keyword evidence="9 17" id="KW-0560">Oxidoreductase</keyword>
<comment type="pathway">
    <text evidence="3 17">Porphyrin-containing compound metabolism; protoporphyrin-IX biosynthesis; protoporphyrin-IX from protoporphyrinogen-IX: step 1/1.</text>
</comment>
<evidence type="ECO:0000256" key="13">
    <source>
        <dbReference type="ARBA" id="ARBA00023244"/>
    </source>
</evidence>
<keyword evidence="13 17" id="KW-0627">Porphyrin biosynthesis</keyword>
<evidence type="ECO:0000256" key="17">
    <source>
        <dbReference type="RuleBase" id="RU367069"/>
    </source>
</evidence>
<reference evidence="19" key="2">
    <citation type="submission" date="2025-09" db="UniProtKB">
        <authorList>
            <consortium name="Ensembl"/>
        </authorList>
    </citation>
    <scope>IDENTIFICATION</scope>
</reference>
<dbReference type="SUPFAM" id="SSF51905">
    <property type="entry name" value="FAD/NAD(P)-binding domain"/>
    <property type="match status" value="1"/>
</dbReference>
<dbReference type="Ensembl" id="ENSSTUT00000047611.1">
    <property type="protein sequence ID" value="ENSSTUP00000045621.1"/>
    <property type="gene ID" value="ENSSTUG00000019140.1"/>
</dbReference>
<evidence type="ECO:0000256" key="9">
    <source>
        <dbReference type="ARBA" id="ARBA00023002"/>
    </source>
</evidence>
<evidence type="ECO:0000256" key="2">
    <source>
        <dbReference type="ARBA" id="ARBA00004137"/>
    </source>
</evidence>